<evidence type="ECO:0000313" key="2">
    <source>
        <dbReference type="Proteomes" id="UP000184251"/>
    </source>
</evidence>
<protein>
    <recommendedName>
        <fullName evidence="3">TnpV protein</fullName>
    </recommendedName>
</protein>
<dbReference type="STRING" id="1120975.SAMN02746064_00666"/>
<dbReference type="OrthoDB" id="1859753at2"/>
<reference evidence="1 2" key="1">
    <citation type="submission" date="2016-11" db="EMBL/GenBank/DDBJ databases">
        <authorList>
            <person name="Jaros S."/>
            <person name="Januszkiewicz K."/>
            <person name="Wedrychowicz H."/>
        </authorList>
    </citation>
    <scope>NUCLEOTIDE SEQUENCE [LARGE SCALE GENOMIC DNA]</scope>
    <source>
        <strain evidence="1 2">DSM 14828</strain>
    </source>
</reference>
<keyword evidence="2" id="KW-1185">Reference proteome</keyword>
<organism evidence="1 2">
    <name type="scientific">Alkalibacter saccharofermentans DSM 14828</name>
    <dbReference type="NCBI Taxonomy" id="1120975"/>
    <lineage>
        <taxon>Bacteria</taxon>
        <taxon>Bacillati</taxon>
        <taxon>Bacillota</taxon>
        <taxon>Clostridia</taxon>
        <taxon>Eubacteriales</taxon>
        <taxon>Eubacteriaceae</taxon>
        <taxon>Alkalibacter</taxon>
    </lineage>
</organism>
<name>A0A1M4U706_9FIRM</name>
<dbReference type="AlphaFoldDB" id="A0A1M4U706"/>
<accession>A0A1M4U706</accession>
<proteinExistence type="predicted"/>
<gene>
    <name evidence="1" type="ORF">SAMN02746064_00666</name>
</gene>
<dbReference type="Proteomes" id="UP000184251">
    <property type="component" value="Unassembled WGS sequence"/>
</dbReference>
<sequence>MDRYIVKRDGKSYIENGELIKKTDIGYCGEAVDRLAKFEDMYELLVKNQDKISKELERLRYEGKTKSLEFKELMTRKLIESNMVVYFKINGIE</sequence>
<dbReference type="RefSeq" id="WP_073269665.1">
    <property type="nucleotide sequence ID" value="NZ_FQTU01000003.1"/>
</dbReference>
<evidence type="ECO:0008006" key="3">
    <source>
        <dbReference type="Google" id="ProtNLM"/>
    </source>
</evidence>
<dbReference type="EMBL" id="FQTU01000003">
    <property type="protein sequence ID" value="SHE52542.1"/>
    <property type="molecule type" value="Genomic_DNA"/>
</dbReference>
<evidence type="ECO:0000313" key="1">
    <source>
        <dbReference type="EMBL" id="SHE52542.1"/>
    </source>
</evidence>